<proteinExistence type="predicted"/>
<feature type="region of interest" description="Disordered" evidence="1">
    <location>
        <begin position="15"/>
        <end position="41"/>
    </location>
</feature>
<dbReference type="EMBL" id="CP124616">
    <property type="protein sequence ID" value="WGW05551.1"/>
    <property type="molecule type" value="Genomic_DNA"/>
</dbReference>
<feature type="compositionally biased region" description="Basic and acidic residues" evidence="1">
    <location>
        <begin position="133"/>
        <end position="142"/>
    </location>
</feature>
<protein>
    <submittedName>
        <fullName evidence="2">DUF3306 domain-containing protein</fullName>
    </submittedName>
</protein>
<dbReference type="Pfam" id="PF11748">
    <property type="entry name" value="DUF3306"/>
    <property type="match status" value="1"/>
</dbReference>
<dbReference type="RefSeq" id="WP_282302175.1">
    <property type="nucleotide sequence ID" value="NZ_CP124616.1"/>
</dbReference>
<name>A0ABY8QNF0_9RHOB</name>
<organism evidence="2 3">
    <name type="scientific">Tropicibacter oceani</name>
    <dbReference type="NCBI Taxonomy" id="3058420"/>
    <lineage>
        <taxon>Bacteria</taxon>
        <taxon>Pseudomonadati</taxon>
        <taxon>Pseudomonadota</taxon>
        <taxon>Alphaproteobacteria</taxon>
        <taxon>Rhodobacterales</taxon>
        <taxon>Roseobacteraceae</taxon>
        <taxon>Tropicibacter</taxon>
    </lineage>
</organism>
<gene>
    <name evidence="2" type="ORF">QF118_08395</name>
</gene>
<feature type="region of interest" description="Disordered" evidence="1">
    <location>
        <begin position="133"/>
        <end position="201"/>
    </location>
</feature>
<sequence>MTSFWDRRKAAVEAEQKAERDAEADRARQAQEAALAERPDEDILAELDLPLPETVTDPDQIKKYLNAALPQRLKARALRRLWTLNPVLANLDGLVDYGQDYSDAATVVENMKTSYQVGKGMLAHILDLEEKARQADEAKGEDPGLPEADPEPQDETDTVHDQPVVVAQPAKAEAHPQDEDPVDAPSTARRMRFRFDDTATS</sequence>
<accession>A0ABY8QNF0</accession>
<evidence type="ECO:0000313" key="2">
    <source>
        <dbReference type="EMBL" id="WGW05551.1"/>
    </source>
</evidence>
<dbReference type="Proteomes" id="UP001241605">
    <property type="component" value="Chromosome"/>
</dbReference>
<evidence type="ECO:0000313" key="3">
    <source>
        <dbReference type="Proteomes" id="UP001241605"/>
    </source>
</evidence>
<feature type="compositionally biased region" description="Basic and acidic residues" evidence="1">
    <location>
        <begin position="15"/>
        <end position="29"/>
    </location>
</feature>
<dbReference type="InterPro" id="IPR021735">
    <property type="entry name" value="DUF3306"/>
</dbReference>
<evidence type="ECO:0000256" key="1">
    <source>
        <dbReference type="SAM" id="MobiDB-lite"/>
    </source>
</evidence>
<keyword evidence="3" id="KW-1185">Reference proteome</keyword>
<reference evidence="2 3" key="1">
    <citation type="submission" date="2023-05" db="EMBL/GenBank/DDBJ databases">
        <title>YMD87, complete Genome.</title>
        <authorList>
            <person name="Zhang J."/>
            <person name="Xu X."/>
        </authorList>
    </citation>
    <scope>NUCLEOTIDE SEQUENCE [LARGE SCALE GENOMIC DNA]</scope>
    <source>
        <strain evidence="2 3">YMD87</strain>
    </source>
</reference>